<dbReference type="GO" id="GO:0003964">
    <property type="term" value="F:RNA-directed DNA polymerase activity"/>
    <property type="evidence" value="ECO:0007669"/>
    <property type="project" value="UniProtKB-KW"/>
</dbReference>
<accession>A0A3M7SQL2</accession>
<dbReference type="GO" id="GO:0031012">
    <property type="term" value="C:extracellular matrix"/>
    <property type="evidence" value="ECO:0007669"/>
    <property type="project" value="TreeGrafter"/>
</dbReference>
<keyword evidence="2" id="KW-1185">Reference proteome</keyword>
<dbReference type="OrthoDB" id="6118220at2759"/>
<dbReference type="EMBL" id="REGN01000971">
    <property type="protein sequence ID" value="RNA37818.1"/>
    <property type="molecule type" value="Genomic_DNA"/>
</dbReference>
<sequence>MLSKKKIKRVLCCYSETWIVHYRNWICRQILWKNNDALEKLELYQVCYQDLLDLVITEDQNRIYTISYGPPLGVVKQGHLTLSWNYELKTNEKDQDDVIHRPAYNYRKGDYDSFSRFLSELDWIQVFTGLSVNQMYDEFLFYYDFACKRFIPKRKPNFNNKPWMSRDLILNEKGSLKPGRYFWKVVVVLSKKKFIQETIVKKKIKDAVKTFELQLAKNAKSNPKMFYNYVNRNRNLKSSIKGLKLEASNEPICDPNQIATILNKQFKMAFSDDSELTIPFFINKTDVACDPDAINLIHSILRTTKPHRTKNPIERIRL</sequence>
<dbReference type="PANTHER" id="PTHR33395:SF22">
    <property type="entry name" value="REVERSE TRANSCRIPTASE DOMAIN-CONTAINING PROTEIN"/>
    <property type="match status" value="1"/>
</dbReference>
<dbReference type="GO" id="GO:0007508">
    <property type="term" value="P:larval heart development"/>
    <property type="evidence" value="ECO:0007669"/>
    <property type="project" value="TreeGrafter"/>
</dbReference>
<protein>
    <submittedName>
        <fullName evidence="1">RNA-directed DNA polymerase from mobile element jockey-like</fullName>
    </submittedName>
</protein>
<name>A0A3M7SQL2_BRAPC</name>
<dbReference type="AlphaFoldDB" id="A0A3M7SQL2"/>
<evidence type="ECO:0000313" key="2">
    <source>
        <dbReference type="Proteomes" id="UP000276133"/>
    </source>
</evidence>
<evidence type="ECO:0000313" key="1">
    <source>
        <dbReference type="EMBL" id="RNA37818.1"/>
    </source>
</evidence>
<proteinExistence type="predicted"/>
<comment type="caution">
    <text evidence="1">The sequence shown here is derived from an EMBL/GenBank/DDBJ whole genome shotgun (WGS) entry which is preliminary data.</text>
</comment>
<organism evidence="1 2">
    <name type="scientific">Brachionus plicatilis</name>
    <name type="common">Marine rotifer</name>
    <name type="synonym">Brachionus muelleri</name>
    <dbReference type="NCBI Taxonomy" id="10195"/>
    <lineage>
        <taxon>Eukaryota</taxon>
        <taxon>Metazoa</taxon>
        <taxon>Spiralia</taxon>
        <taxon>Gnathifera</taxon>
        <taxon>Rotifera</taxon>
        <taxon>Eurotatoria</taxon>
        <taxon>Monogononta</taxon>
        <taxon>Pseudotrocha</taxon>
        <taxon>Ploima</taxon>
        <taxon>Brachionidae</taxon>
        <taxon>Brachionus</taxon>
    </lineage>
</organism>
<reference evidence="1 2" key="1">
    <citation type="journal article" date="2018" name="Sci. Rep.">
        <title>Genomic signatures of local adaptation to the degree of environmental predictability in rotifers.</title>
        <authorList>
            <person name="Franch-Gras L."/>
            <person name="Hahn C."/>
            <person name="Garcia-Roger E.M."/>
            <person name="Carmona M.J."/>
            <person name="Serra M."/>
            <person name="Gomez A."/>
        </authorList>
    </citation>
    <scope>NUCLEOTIDE SEQUENCE [LARGE SCALE GENOMIC DNA]</scope>
    <source>
        <strain evidence="1">HYR1</strain>
    </source>
</reference>
<dbReference type="Proteomes" id="UP000276133">
    <property type="component" value="Unassembled WGS sequence"/>
</dbReference>
<keyword evidence="1" id="KW-0695">RNA-directed DNA polymerase</keyword>
<keyword evidence="1" id="KW-0548">Nucleotidyltransferase</keyword>
<gene>
    <name evidence="1" type="ORF">BpHYR1_007142</name>
</gene>
<keyword evidence="1" id="KW-0808">Transferase</keyword>
<dbReference type="PANTHER" id="PTHR33395">
    <property type="entry name" value="TRANSCRIPTASE, PUTATIVE-RELATED-RELATED"/>
    <property type="match status" value="1"/>
</dbReference>
<dbReference type="GO" id="GO:0061343">
    <property type="term" value="P:cell adhesion involved in heart morphogenesis"/>
    <property type="evidence" value="ECO:0007669"/>
    <property type="project" value="TreeGrafter"/>
</dbReference>